<keyword evidence="2" id="KW-1185">Reference proteome</keyword>
<dbReference type="OrthoDB" id="6145261at2759"/>
<evidence type="ECO:0008006" key="3">
    <source>
        <dbReference type="Google" id="ProtNLM"/>
    </source>
</evidence>
<protein>
    <recommendedName>
        <fullName evidence="3">Death domain-containing protein</fullName>
    </recommendedName>
</protein>
<organism evidence="1 2">
    <name type="scientific">Mizuhopecten yessoensis</name>
    <name type="common">Japanese scallop</name>
    <name type="synonym">Patinopecten yessoensis</name>
    <dbReference type="NCBI Taxonomy" id="6573"/>
    <lineage>
        <taxon>Eukaryota</taxon>
        <taxon>Metazoa</taxon>
        <taxon>Spiralia</taxon>
        <taxon>Lophotrochozoa</taxon>
        <taxon>Mollusca</taxon>
        <taxon>Bivalvia</taxon>
        <taxon>Autobranchia</taxon>
        <taxon>Pteriomorphia</taxon>
        <taxon>Pectinida</taxon>
        <taxon>Pectinoidea</taxon>
        <taxon>Pectinidae</taxon>
        <taxon>Mizuhopecten</taxon>
    </lineage>
</organism>
<evidence type="ECO:0000313" key="1">
    <source>
        <dbReference type="EMBL" id="OWF37299.1"/>
    </source>
</evidence>
<reference evidence="1 2" key="1">
    <citation type="journal article" date="2017" name="Nat. Ecol. Evol.">
        <title>Scallop genome provides insights into evolution of bilaterian karyotype and development.</title>
        <authorList>
            <person name="Wang S."/>
            <person name="Zhang J."/>
            <person name="Jiao W."/>
            <person name="Li J."/>
            <person name="Xun X."/>
            <person name="Sun Y."/>
            <person name="Guo X."/>
            <person name="Huan P."/>
            <person name="Dong B."/>
            <person name="Zhang L."/>
            <person name="Hu X."/>
            <person name="Sun X."/>
            <person name="Wang J."/>
            <person name="Zhao C."/>
            <person name="Wang Y."/>
            <person name="Wang D."/>
            <person name="Huang X."/>
            <person name="Wang R."/>
            <person name="Lv J."/>
            <person name="Li Y."/>
            <person name="Zhang Z."/>
            <person name="Liu B."/>
            <person name="Lu W."/>
            <person name="Hui Y."/>
            <person name="Liang J."/>
            <person name="Zhou Z."/>
            <person name="Hou R."/>
            <person name="Li X."/>
            <person name="Liu Y."/>
            <person name="Li H."/>
            <person name="Ning X."/>
            <person name="Lin Y."/>
            <person name="Zhao L."/>
            <person name="Xing Q."/>
            <person name="Dou J."/>
            <person name="Li Y."/>
            <person name="Mao J."/>
            <person name="Guo H."/>
            <person name="Dou H."/>
            <person name="Li T."/>
            <person name="Mu C."/>
            <person name="Jiang W."/>
            <person name="Fu Q."/>
            <person name="Fu X."/>
            <person name="Miao Y."/>
            <person name="Liu J."/>
            <person name="Yu Q."/>
            <person name="Li R."/>
            <person name="Liao H."/>
            <person name="Li X."/>
            <person name="Kong Y."/>
            <person name="Jiang Z."/>
            <person name="Chourrout D."/>
            <person name="Li R."/>
            <person name="Bao Z."/>
        </authorList>
    </citation>
    <scope>NUCLEOTIDE SEQUENCE [LARGE SCALE GENOMIC DNA]</scope>
    <source>
        <strain evidence="1 2">PY_sf001</strain>
    </source>
</reference>
<gene>
    <name evidence="1" type="ORF">KP79_PYT12677</name>
</gene>
<proteinExistence type="predicted"/>
<sequence>MTARGEEQTLKEIYNLLKDRVLSYTKDSNQMMNANDRMKDTLQTTVRQLSSMGNATTGPPRPFIAGNKPGPEEISKLQDVNKILEARHLSISRRLAKTETDLSKVNDKLQQLEKGLVGILDSDKSRDNTVLELLLEVRSSVNECRQVQTHTDGQVEKISVGIQQLLQNQQNVSRGNLSEVQIPAELNFYCTKIQAQGKDFQMLGRTLNIEENVLQTITQRYGDDEEDEKFQQVIREWAKKPEAVHIRDFLEACHIASGNTGKGIGLLLLTLHHICHQNFWLLCYWKSGFAFLFFL</sequence>
<dbReference type="EMBL" id="NEDP02005592">
    <property type="protein sequence ID" value="OWF37299.1"/>
    <property type="molecule type" value="Genomic_DNA"/>
</dbReference>
<comment type="caution">
    <text evidence="1">The sequence shown here is derived from an EMBL/GenBank/DDBJ whole genome shotgun (WGS) entry which is preliminary data.</text>
</comment>
<evidence type="ECO:0000313" key="2">
    <source>
        <dbReference type="Proteomes" id="UP000242188"/>
    </source>
</evidence>
<name>A0A210PLD5_MIZYE</name>
<dbReference type="AlphaFoldDB" id="A0A210PLD5"/>
<accession>A0A210PLD5</accession>
<dbReference type="Proteomes" id="UP000242188">
    <property type="component" value="Unassembled WGS sequence"/>
</dbReference>